<name>A0A3M8D1G2_9BACL</name>
<dbReference type="Pfam" id="PF07849">
    <property type="entry name" value="DUF1641"/>
    <property type="match status" value="1"/>
</dbReference>
<evidence type="ECO:0000313" key="2">
    <source>
        <dbReference type="Proteomes" id="UP000281915"/>
    </source>
</evidence>
<dbReference type="RefSeq" id="WP_122912650.1">
    <property type="nucleotide sequence ID" value="NZ_RHHT01000011.1"/>
</dbReference>
<dbReference type="InterPro" id="IPR012440">
    <property type="entry name" value="DUF1641"/>
</dbReference>
<evidence type="ECO:0000313" key="1">
    <source>
        <dbReference type="EMBL" id="RNB81823.1"/>
    </source>
</evidence>
<accession>A0A3M8D1G2</accession>
<proteinExistence type="predicted"/>
<sequence length="159" mass="17070">MARPIVKIAKPVLTPEEQEAKKLDQIKAEAAQNADGILDTIKLLQELHASGILETVQALVEAKEQVAKIALGQLTRPPVTNTLNNAMAVAEAVSDIDPATTKKLVSSLTHGLQKAEEGLQKDQKVGLLDLYKAMNDPDINRAIGFGLNLLKGMGESLKK</sequence>
<organism evidence="1 2">
    <name type="scientific">Brevibacillus panacihumi</name>
    <dbReference type="NCBI Taxonomy" id="497735"/>
    <lineage>
        <taxon>Bacteria</taxon>
        <taxon>Bacillati</taxon>
        <taxon>Bacillota</taxon>
        <taxon>Bacilli</taxon>
        <taxon>Bacillales</taxon>
        <taxon>Paenibacillaceae</taxon>
        <taxon>Brevibacillus</taxon>
    </lineage>
</organism>
<dbReference type="EMBL" id="RHHT01000011">
    <property type="protein sequence ID" value="RNB81823.1"/>
    <property type="molecule type" value="Genomic_DNA"/>
</dbReference>
<reference evidence="1 2" key="1">
    <citation type="submission" date="2018-10" db="EMBL/GenBank/DDBJ databases">
        <title>Phylogenomics of Brevibacillus.</title>
        <authorList>
            <person name="Dunlap C."/>
        </authorList>
    </citation>
    <scope>NUCLEOTIDE SEQUENCE [LARGE SCALE GENOMIC DNA]</scope>
    <source>
        <strain evidence="1 2">JCM 15085</strain>
    </source>
</reference>
<dbReference type="Proteomes" id="UP000281915">
    <property type="component" value="Unassembled WGS sequence"/>
</dbReference>
<dbReference type="PANTHER" id="PTHR38433">
    <property type="match status" value="1"/>
</dbReference>
<gene>
    <name evidence="1" type="ORF">EDM58_06725</name>
</gene>
<protein>
    <submittedName>
        <fullName evidence="1">DUF1641 domain-containing protein</fullName>
    </submittedName>
</protein>
<comment type="caution">
    <text evidence="1">The sequence shown here is derived from an EMBL/GenBank/DDBJ whole genome shotgun (WGS) entry which is preliminary data.</text>
</comment>
<dbReference type="PANTHER" id="PTHR38433:SF1">
    <property type="entry name" value="DUF1641 DOMAIN-CONTAINING PROTEIN"/>
    <property type="match status" value="1"/>
</dbReference>
<dbReference type="AlphaFoldDB" id="A0A3M8D1G2"/>